<evidence type="ECO:0000256" key="1">
    <source>
        <dbReference type="SAM" id="Coils"/>
    </source>
</evidence>
<accession>A0A2Z7CSH0</accession>
<protein>
    <submittedName>
        <fullName evidence="3">BZIP transcription factor 3 family protein</fullName>
    </submittedName>
</protein>
<feature type="coiled-coil region" evidence="1">
    <location>
        <begin position="292"/>
        <end position="319"/>
    </location>
</feature>
<dbReference type="EMBL" id="KQ993073">
    <property type="protein sequence ID" value="KZV49325.1"/>
    <property type="molecule type" value="Genomic_DNA"/>
</dbReference>
<feature type="compositionally biased region" description="Low complexity" evidence="2">
    <location>
        <begin position="179"/>
        <end position="196"/>
    </location>
</feature>
<reference evidence="3 4" key="1">
    <citation type="journal article" date="2015" name="Proc. Natl. Acad. Sci. U.S.A.">
        <title>The resurrection genome of Boea hygrometrica: A blueprint for survival of dehydration.</title>
        <authorList>
            <person name="Xiao L."/>
            <person name="Yang G."/>
            <person name="Zhang L."/>
            <person name="Yang X."/>
            <person name="Zhao S."/>
            <person name="Ji Z."/>
            <person name="Zhou Q."/>
            <person name="Hu M."/>
            <person name="Wang Y."/>
            <person name="Chen M."/>
            <person name="Xu Y."/>
            <person name="Jin H."/>
            <person name="Xiao X."/>
            <person name="Hu G."/>
            <person name="Bao F."/>
            <person name="Hu Y."/>
            <person name="Wan P."/>
            <person name="Li L."/>
            <person name="Deng X."/>
            <person name="Kuang T."/>
            <person name="Xiang C."/>
            <person name="Zhu J.K."/>
            <person name="Oliver M.J."/>
            <person name="He Y."/>
        </authorList>
    </citation>
    <scope>NUCLEOTIDE SEQUENCE [LARGE SCALE GENOMIC DNA]</scope>
    <source>
        <strain evidence="4">cv. XS01</strain>
    </source>
</reference>
<dbReference type="AlphaFoldDB" id="A0A2Z7CSH0"/>
<feature type="region of interest" description="Disordered" evidence="2">
    <location>
        <begin position="152"/>
        <end position="196"/>
    </location>
</feature>
<feature type="compositionally biased region" description="Polar residues" evidence="2">
    <location>
        <begin position="77"/>
        <end position="93"/>
    </location>
</feature>
<feature type="compositionally biased region" description="Low complexity" evidence="2">
    <location>
        <begin position="107"/>
        <end position="124"/>
    </location>
</feature>
<evidence type="ECO:0000256" key="2">
    <source>
        <dbReference type="SAM" id="MobiDB-lite"/>
    </source>
</evidence>
<dbReference type="Proteomes" id="UP000250235">
    <property type="component" value="Unassembled WGS sequence"/>
</dbReference>
<evidence type="ECO:0000313" key="3">
    <source>
        <dbReference type="EMBL" id="KZV49325.1"/>
    </source>
</evidence>
<gene>
    <name evidence="3" type="ORF">F511_37511</name>
</gene>
<organism evidence="3 4">
    <name type="scientific">Dorcoceras hygrometricum</name>
    <dbReference type="NCBI Taxonomy" id="472368"/>
    <lineage>
        <taxon>Eukaryota</taxon>
        <taxon>Viridiplantae</taxon>
        <taxon>Streptophyta</taxon>
        <taxon>Embryophyta</taxon>
        <taxon>Tracheophyta</taxon>
        <taxon>Spermatophyta</taxon>
        <taxon>Magnoliopsida</taxon>
        <taxon>eudicotyledons</taxon>
        <taxon>Gunneridae</taxon>
        <taxon>Pentapetalae</taxon>
        <taxon>asterids</taxon>
        <taxon>lamiids</taxon>
        <taxon>Lamiales</taxon>
        <taxon>Gesneriaceae</taxon>
        <taxon>Didymocarpoideae</taxon>
        <taxon>Trichosporeae</taxon>
        <taxon>Loxocarpinae</taxon>
        <taxon>Dorcoceras</taxon>
    </lineage>
</organism>
<name>A0A2Z7CSH0_9LAMI</name>
<feature type="region of interest" description="Disordered" evidence="2">
    <location>
        <begin position="77"/>
        <end position="124"/>
    </location>
</feature>
<feature type="compositionally biased region" description="Polar residues" evidence="2">
    <location>
        <begin position="152"/>
        <end position="165"/>
    </location>
</feature>
<proteinExistence type="predicted"/>
<keyword evidence="4" id="KW-1185">Reference proteome</keyword>
<keyword evidence="1" id="KW-0175">Coiled coil</keyword>
<sequence>MRPSSSHLFEGANVEYGFFVPRDHRSIFSKCWIREKLMEDGTWLILEGVDFGRPISQPVESRRPKRPYVDDFAPFSSDGSTVYRSPAPQSEPSKSFHDTESIEPNVQDTGFDQDQQSDSFSSSEQLDFHVNSLDDEKTSTDQFVFLVSSDGSTVYRSPAPQSEPSKSFHDTESTEPNVQDTGFDQDQQSDSFSSSEQLDFHVNSLDDEKTSTDQFVFVADTPAVGTAPSPTQTSLPPPVTTDVSASFAELRASISRLIANHTRDYRDQAFRVLIKIIRQEAHNGADVFSMKLEAARTQNAILRTELADVRQEVKAQKAELFKEIDQRLATIRSEQLDFRAQAQESYNTLSTQLGFLVDYINRGGDSKRVKVVATTLNRLLMIRIDPVGEVPADVVVLVEVVEEMIEGIIQRKGDPAVVVVDRVLAVNLMDLYKKDAEYWLFGNNQF</sequence>
<evidence type="ECO:0000313" key="4">
    <source>
        <dbReference type="Proteomes" id="UP000250235"/>
    </source>
</evidence>